<dbReference type="RefSeq" id="WP_330958464.1">
    <property type="nucleotide sequence ID" value="NZ_JAZGJQ010000007.1"/>
</dbReference>
<dbReference type="EMBL" id="JAZGJQ010000007">
    <property type="protein sequence ID" value="MEE6147695.1"/>
    <property type="molecule type" value="Genomic_DNA"/>
</dbReference>
<reference evidence="1 2" key="1">
    <citation type="submission" date="2024-01" db="EMBL/GenBank/DDBJ databases">
        <title>Description of Olsenella sp. nov., isolated from pig feces.</title>
        <authorList>
            <person name="Chang Y.-H."/>
        </authorList>
    </citation>
    <scope>NUCLEOTIDE SEQUENCE [LARGE SCALE GENOMIC DNA]</scope>
    <source>
        <strain evidence="1 2">YH-ols2223</strain>
    </source>
</reference>
<sequence length="144" mass="15380">MEAAALLPTLLLLLGLLVQPVCLLYTKAVMAQAASELTRVRATGQSDEACRQYALRRLEAVPEVPLFHVGGPEDWEVVVSATDGGACVEASVSGHARPLPLTGAVVRALGEGDPEGVVLRVGTRARVRPDWVVGDYGSWMSMWE</sequence>
<gene>
    <name evidence="1" type="ORF">VXJ25_06845</name>
</gene>
<name>A0ABU7RAR0_9ACTN</name>
<keyword evidence="2" id="KW-1185">Reference proteome</keyword>
<evidence type="ECO:0000313" key="1">
    <source>
        <dbReference type="EMBL" id="MEE6147695.1"/>
    </source>
</evidence>
<organism evidence="1 2">
    <name type="scientific">Olsenella absiana</name>
    <dbReference type="NCBI Taxonomy" id="3115222"/>
    <lineage>
        <taxon>Bacteria</taxon>
        <taxon>Bacillati</taxon>
        <taxon>Actinomycetota</taxon>
        <taxon>Coriobacteriia</taxon>
        <taxon>Coriobacteriales</taxon>
        <taxon>Atopobiaceae</taxon>
        <taxon>Olsenella</taxon>
    </lineage>
</organism>
<proteinExistence type="predicted"/>
<protein>
    <submittedName>
        <fullName evidence="1">Pilus assembly protein</fullName>
    </submittedName>
</protein>
<evidence type="ECO:0000313" key="2">
    <source>
        <dbReference type="Proteomes" id="UP001332931"/>
    </source>
</evidence>
<accession>A0ABU7RAR0</accession>
<comment type="caution">
    <text evidence="1">The sequence shown here is derived from an EMBL/GenBank/DDBJ whole genome shotgun (WGS) entry which is preliminary data.</text>
</comment>
<dbReference type="Proteomes" id="UP001332931">
    <property type="component" value="Unassembled WGS sequence"/>
</dbReference>